<keyword evidence="2" id="KW-1185">Reference proteome</keyword>
<reference evidence="1" key="1">
    <citation type="journal article" date="2009" name="Rice">
        <title>De Novo Next Generation Sequencing of Plant Genomes.</title>
        <authorList>
            <person name="Rounsley S."/>
            <person name="Marri P.R."/>
            <person name="Yu Y."/>
            <person name="He R."/>
            <person name="Sisneros N."/>
            <person name="Goicoechea J.L."/>
            <person name="Lee S.J."/>
            <person name="Angelova A."/>
            <person name="Kudrna D."/>
            <person name="Luo M."/>
            <person name="Affourtit J."/>
            <person name="Desany B."/>
            <person name="Knight J."/>
            <person name="Niazi F."/>
            <person name="Egholm M."/>
            <person name="Wing R.A."/>
        </authorList>
    </citation>
    <scope>NUCLEOTIDE SEQUENCE [LARGE SCALE GENOMIC DNA]</scope>
    <source>
        <strain evidence="1">cv. IRGC 105608</strain>
    </source>
</reference>
<dbReference type="AlphaFoldDB" id="A0A0D3FZQ2"/>
<dbReference type="Proteomes" id="UP000026960">
    <property type="component" value="Chromosome 4"/>
</dbReference>
<name>A0A0D3FZQ2_9ORYZ</name>
<organism evidence="1">
    <name type="scientific">Oryza barthii</name>
    <dbReference type="NCBI Taxonomy" id="65489"/>
    <lineage>
        <taxon>Eukaryota</taxon>
        <taxon>Viridiplantae</taxon>
        <taxon>Streptophyta</taxon>
        <taxon>Embryophyta</taxon>
        <taxon>Tracheophyta</taxon>
        <taxon>Spermatophyta</taxon>
        <taxon>Magnoliopsida</taxon>
        <taxon>Liliopsida</taxon>
        <taxon>Poales</taxon>
        <taxon>Poaceae</taxon>
        <taxon>BOP clade</taxon>
        <taxon>Oryzoideae</taxon>
        <taxon>Oryzeae</taxon>
        <taxon>Oryzinae</taxon>
        <taxon>Oryza</taxon>
    </lineage>
</organism>
<reference evidence="1" key="2">
    <citation type="submission" date="2015-03" db="UniProtKB">
        <authorList>
            <consortium name="EnsemblPlants"/>
        </authorList>
    </citation>
    <scope>IDENTIFICATION</scope>
</reference>
<sequence length="183" mass="19745">MDSTSTSPRGLPLITNTAAAKQSNRATLIEGTKLQSPRQSLSGALNHPVQDHPSLTQRHPNVFQMHWLAVTVDSEDLLFLRMKAALQVPATLADVLLNSKVSSCELSVGMSTASQQVVPGHEPSEFPLQLVSQWPLAEKLRLCSELVKPVATSVLRSEKKNGVSVKFVGPIPVLPTAGRPLRS</sequence>
<evidence type="ECO:0000313" key="2">
    <source>
        <dbReference type="Proteomes" id="UP000026960"/>
    </source>
</evidence>
<dbReference type="EnsemblPlants" id="OBART04G23890.1">
    <property type="protein sequence ID" value="OBART04G23890.1"/>
    <property type="gene ID" value="OBART04G23890"/>
</dbReference>
<evidence type="ECO:0000313" key="1">
    <source>
        <dbReference type="EnsemblPlants" id="OBART04G23890.1"/>
    </source>
</evidence>
<dbReference type="Gramene" id="OBART04G23890.1">
    <property type="protein sequence ID" value="OBART04G23890.1"/>
    <property type="gene ID" value="OBART04G23890"/>
</dbReference>
<proteinExistence type="predicted"/>
<protein>
    <submittedName>
        <fullName evidence="1">Uncharacterized protein</fullName>
    </submittedName>
</protein>
<dbReference type="PaxDb" id="65489-OBART04G23890.1"/>
<accession>A0A0D3FZQ2</accession>